<keyword evidence="3 11" id="KW-0813">Transport</keyword>
<dbReference type="PANTHER" id="PTHR45667">
    <property type="entry name" value="S-ADENOSYLMETHIONINE MITOCHONDRIAL CARRIER PROTEIN"/>
    <property type="match status" value="1"/>
</dbReference>
<comment type="caution">
    <text evidence="13">The sequence shown here is derived from an EMBL/GenBank/DDBJ whole genome shotgun (WGS) entry which is preliminary data.</text>
</comment>
<keyword evidence="5" id="KW-0677">Repeat</keyword>
<keyword evidence="6" id="KW-0999">Mitochondrion inner membrane</keyword>
<reference evidence="13" key="1">
    <citation type="submission" date="2022-06" db="EMBL/GenBank/DDBJ databases">
        <authorList>
            <consortium name="SYNGENTA / RWTH Aachen University"/>
        </authorList>
    </citation>
    <scope>NUCLEOTIDE SEQUENCE</scope>
</reference>
<evidence type="ECO:0000256" key="6">
    <source>
        <dbReference type="ARBA" id="ARBA00022792"/>
    </source>
</evidence>
<evidence type="ECO:0000256" key="1">
    <source>
        <dbReference type="ARBA" id="ARBA00004448"/>
    </source>
</evidence>
<organism evidence="13 14">
    <name type="scientific">Phakopsora pachyrhizi</name>
    <name type="common">Asian soybean rust disease fungus</name>
    <dbReference type="NCBI Taxonomy" id="170000"/>
    <lineage>
        <taxon>Eukaryota</taxon>
        <taxon>Fungi</taxon>
        <taxon>Dikarya</taxon>
        <taxon>Basidiomycota</taxon>
        <taxon>Pucciniomycotina</taxon>
        <taxon>Pucciniomycetes</taxon>
        <taxon>Pucciniales</taxon>
        <taxon>Phakopsoraceae</taxon>
        <taxon>Phakopsora</taxon>
    </lineage>
</organism>
<feature type="repeat" description="Solcar" evidence="10">
    <location>
        <begin position="21"/>
        <end position="94"/>
    </location>
</feature>
<evidence type="ECO:0000256" key="7">
    <source>
        <dbReference type="ARBA" id="ARBA00022989"/>
    </source>
</evidence>
<dbReference type="GO" id="GO:0055085">
    <property type="term" value="P:transmembrane transport"/>
    <property type="evidence" value="ECO:0007669"/>
    <property type="project" value="InterPro"/>
</dbReference>
<keyword evidence="9 10" id="KW-0472">Membrane</keyword>
<dbReference type="EMBL" id="CALTRL010005928">
    <property type="protein sequence ID" value="CAH7687986.1"/>
    <property type="molecule type" value="Genomic_DNA"/>
</dbReference>
<evidence type="ECO:0000256" key="2">
    <source>
        <dbReference type="ARBA" id="ARBA00006375"/>
    </source>
</evidence>
<dbReference type="PRINTS" id="PR00926">
    <property type="entry name" value="MITOCARRIER"/>
</dbReference>
<evidence type="ECO:0000256" key="10">
    <source>
        <dbReference type="PROSITE-ProRule" id="PRU00282"/>
    </source>
</evidence>
<evidence type="ECO:0000256" key="5">
    <source>
        <dbReference type="ARBA" id="ARBA00022737"/>
    </source>
</evidence>
<evidence type="ECO:0000256" key="12">
    <source>
        <dbReference type="SAM" id="Phobius"/>
    </source>
</evidence>
<dbReference type="InterPro" id="IPR023395">
    <property type="entry name" value="MCP_dom_sf"/>
</dbReference>
<evidence type="ECO:0000256" key="9">
    <source>
        <dbReference type="ARBA" id="ARBA00023136"/>
    </source>
</evidence>
<dbReference type="Pfam" id="PF00153">
    <property type="entry name" value="Mito_carr"/>
    <property type="match status" value="3"/>
</dbReference>
<feature type="repeat" description="Solcar" evidence="10">
    <location>
        <begin position="202"/>
        <end position="287"/>
    </location>
</feature>
<keyword evidence="14" id="KW-1185">Reference proteome</keyword>
<dbReference type="Gene3D" id="1.50.40.10">
    <property type="entry name" value="Mitochondrial carrier domain"/>
    <property type="match status" value="1"/>
</dbReference>
<protein>
    <submittedName>
        <fullName evidence="13">Mitochondrial carrier protein PET</fullName>
    </submittedName>
</protein>
<dbReference type="GO" id="GO:0005743">
    <property type="term" value="C:mitochondrial inner membrane"/>
    <property type="evidence" value="ECO:0007669"/>
    <property type="project" value="UniProtKB-SubCell"/>
</dbReference>
<dbReference type="Proteomes" id="UP001153365">
    <property type="component" value="Unassembled WGS sequence"/>
</dbReference>
<name>A0AAV0BLQ2_PHAPC</name>
<gene>
    <name evidence="13" type="ORF">PPACK8108_LOCUS22862</name>
</gene>
<dbReference type="AlphaFoldDB" id="A0AAV0BLQ2"/>
<comment type="similarity">
    <text evidence="2 11">Belongs to the mitochondrial carrier (TC 2.A.29) family.</text>
</comment>
<evidence type="ECO:0000313" key="14">
    <source>
        <dbReference type="Proteomes" id="UP001153365"/>
    </source>
</evidence>
<evidence type="ECO:0000313" key="13">
    <source>
        <dbReference type="EMBL" id="CAH7687986.1"/>
    </source>
</evidence>
<feature type="transmembrane region" description="Helical" evidence="12">
    <location>
        <begin position="65"/>
        <end position="87"/>
    </location>
</feature>
<keyword evidence="7 12" id="KW-1133">Transmembrane helix</keyword>
<dbReference type="PROSITE" id="PS50920">
    <property type="entry name" value="SOLCAR"/>
    <property type="match status" value="3"/>
</dbReference>
<feature type="repeat" description="Solcar" evidence="10">
    <location>
        <begin position="104"/>
        <end position="189"/>
    </location>
</feature>
<comment type="subcellular location">
    <subcellularLocation>
        <location evidence="1">Mitochondrion inner membrane</location>
        <topology evidence="1">Multi-pass membrane protein</topology>
    </subcellularLocation>
</comment>
<evidence type="ECO:0000256" key="3">
    <source>
        <dbReference type="ARBA" id="ARBA00022448"/>
    </source>
</evidence>
<accession>A0AAV0BLQ2</accession>
<evidence type="ECO:0000256" key="11">
    <source>
        <dbReference type="RuleBase" id="RU000488"/>
    </source>
</evidence>
<dbReference type="InterPro" id="IPR002067">
    <property type="entry name" value="MCP"/>
</dbReference>
<dbReference type="InterPro" id="IPR018108">
    <property type="entry name" value="MCP_transmembrane"/>
</dbReference>
<dbReference type="FunFam" id="1.50.40.10:FF:000018">
    <property type="entry name" value="S-adenosylmethionine mitochondrial carrier protein-like"/>
    <property type="match status" value="1"/>
</dbReference>
<sequence length="292" mass="31796">MVKDFDIKTVESIHRTRDDRSNFFNALIAGGIAGTTVDLVFYPLDTIKTRLQSSQGFLNSGGLRGVYKGLGSVAVGSAPGAALFFTTYEQFKRKIIPNLAPNLSTPVVHMISASLGEVAACLVRVPIEVVKQRQQVSAYGLGTSSLHALRLIIRKGGIKSLYQGFGITISREVPFALLQFPLYESLKLYATERGGFDSPDSLPFYITAGSGSVAGSISAALTTPLDVIKTRIMLSKDVGSVKFRKIIVESYRCEGFKMFWRGVVPRTIWIGFGGAVFLGVYEVSQKHLKKIS</sequence>
<keyword evidence="4 10" id="KW-0812">Transmembrane</keyword>
<proteinExistence type="inferred from homology"/>
<feature type="transmembrane region" description="Helical" evidence="12">
    <location>
        <begin position="23"/>
        <end position="44"/>
    </location>
</feature>
<dbReference type="SUPFAM" id="SSF103506">
    <property type="entry name" value="Mitochondrial carrier"/>
    <property type="match status" value="1"/>
</dbReference>
<keyword evidence="8" id="KW-0496">Mitochondrion</keyword>
<evidence type="ECO:0000256" key="4">
    <source>
        <dbReference type="ARBA" id="ARBA00022692"/>
    </source>
</evidence>
<evidence type="ECO:0000256" key="8">
    <source>
        <dbReference type="ARBA" id="ARBA00023128"/>
    </source>
</evidence>